<organism evidence="5 6">
    <name type="scientific">Pseudobowmanella zhangzhouensis</name>
    <dbReference type="NCBI Taxonomy" id="1537679"/>
    <lineage>
        <taxon>Bacteria</taxon>
        <taxon>Pseudomonadati</taxon>
        <taxon>Pseudomonadota</taxon>
        <taxon>Gammaproteobacteria</taxon>
        <taxon>Alteromonadales</taxon>
        <taxon>Alteromonadaceae</taxon>
    </lineage>
</organism>
<feature type="chain" id="PRO_5045575042" evidence="2">
    <location>
        <begin position="29"/>
        <end position="665"/>
    </location>
</feature>
<accession>A0ABW1XP48</accession>
<keyword evidence="2" id="KW-0732">Signal</keyword>
<dbReference type="EMBL" id="JBHSUS010000001">
    <property type="protein sequence ID" value="MFC6441419.1"/>
    <property type="molecule type" value="Genomic_DNA"/>
</dbReference>
<dbReference type="RefSeq" id="WP_131257818.1">
    <property type="nucleotide sequence ID" value="NZ_JBHSUS010000001.1"/>
</dbReference>
<feature type="transmembrane region" description="Helical" evidence="1">
    <location>
        <begin position="644"/>
        <end position="661"/>
    </location>
</feature>
<keyword evidence="6" id="KW-1185">Reference proteome</keyword>
<evidence type="ECO:0000256" key="2">
    <source>
        <dbReference type="SAM" id="SignalP"/>
    </source>
</evidence>
<dbReference type="Pfam" id="PF13768">
    <property type="entry name" value="VWA_3"/>
    <property type="match status" value="1"/>
</dbReference>
<dbReference type="PANTHER" id="PTHR45737:SF6">
    <property type="entry name" value="VON WILLEBRAND FACTOR A DOMAIN-CONTAINING PROTEIN 5A"/>
    <property type="match status" value="1"/>
</dbReference>
<sequence>MTNSTTMPQGWLICCLALLFAAPFFSHAQTFATPPLTSLDDIQQGSLLLRHPDWDGMRLSPQLDTQVDMQITGLVARVTVKQRFYNPDNQWVNATYLFPLPEQSAVDGLTMRIGDRLIEGEIQAKQQARETFEQAKAQGKKASLVEQHRPNLFTNEIANIGPGERIEVEIRYQQTVLYDNGQFHVRFPMTVTPRYSPLLPTWQQEEGVEAKPRNLLEEVAALSHLHDPHGRPANQISLRATLLPGFKLAGLSSPYHDVTVNRAEQQYEVQLKQTDIANRDFQLRWRAAQSAVPQISVIQQGDYGVLMVVPASQPDQRQVQARELILLLDTSGSMYGDAIEQAKAAVRQALGSLTDADTFNLIEFNSDFRAVWPVAQVATAQNIQLAQRFVYALQADGGTEMASALTFALQDSEPTDRLRQIVFITDGAVGNEEQLMQIIQRRLGVSRLFTVGIGSAPNSYFMSEAAEMGRGAYTLIGDIREVSSQMTVLLNKLRYVALTDLAINFSSDTEFFPRVLPDVYIDQPLSVTFRSNARQRDLVLSGMFDGMPFEQPLVMQQSAAQGLEKLWARSKITQLERERRQAQEPEAFNQAITDVALEFELVSEFTSLVAVDKTPTKPERELALLRGVPNALPLGMLPIGASGWKLNLLLALFAGLCALWINRRL</sequence>
<feature type="domain" description="VWFA" evidence="3">
    <location>
        <begin position="323"/>
        <end position="493"/>
    </location>
</feature>
<dbReference type="SMART" id="SM00327">
    <property type="entry name" value="VWA"/>
    <property type="match status" value="1"/>
</dbReference>
<dbReference type="PROSITE" id="PS50234">
    <property type="entry name" value="VWFA"/>
    <property type="match status" value="1"/>
</dbReference>
<keyword evidence="1" id="KW-0812">Transmembrane</keyword>
<keyword evidence="1" id="KW-0472">Membrane</keyword>
<gene>
    <name evidence="5" type="ORF">ACFP85_14800</name>
</gene>
<feature type="signal peptide" evidence="2">
    <location>
        <begin position="1"/>
        <end position="28"/>
    </location>
</feature>
<dbReference type="PANTHER" id="PTHR45737">
    <property type="entry name" value="VON WILLEBRAND FACTOR A DOMAIN-CONTAINING PROTEIN 5A"/>
    <property type="match status" value="1"/>
</dbReference>
<protein>
    <submittedName>
        <fullName evidence="5">Marine proteobacterial sortase target protein</fullName>
    </submittedName>
</protein>
<proteinExistence type="predicted"/>
<dbReference type="Pfam" id="PF08487">
    <property type="entry name" value="VIT"/>
    <property type="match status" value="1"/>
</dbReference>
<dbReference type="Gene3D" id="3.40.50.410">
    <property type="entry name" value="von Willebrand factor, type A domain"/>
    <property type="match status" value="1"/>
</dbReference>
<comment type="caution">
    <text evidence="5">The sequence shown here is derived from an EMBL/GenBank/DDBJ whole genome shotgun (WGS) entry which is preliminary data.</text>
</comment>
<dbReference type="SMART" id="SM00609">
    <property type="entry name" value="VIT"/>
    <property type="match status" value="1"/>
</dbReference>
<feature type="domain" description="VIT" evidence="4">
    <location>
        <begin position="46"/>
        <end position="174"/>
    </location>
</feature>
<evidence type="ECO:0000259" key="4">
    <source>
        <dbReference type="PROSITE" id="PS51468"/>
    </source>
</evidence>
<dbReference type="InterPro" id="IPR036465">
    <property type="entry name" value="vWFA_dom_sf"/>
</dbReference>
<dbReference type="SUPFAM" id="SSF53300">
    <property type="entry name" value="vWA-like"/>
    <property type="match status" value="1"/>
</dbReference>
<dbReference type="InterPro" id="IPR002035">
    <property type="entry name" value="VWF_A"/>
</dbReference>
<reference evidence="6" key="1">
    <citation type="journal article" date="2019" name="Int. J. Syst. Evol. Microbiol.">
        <title>The Global Catalogue of Microorganisms (GCM) 10K type strain sequencing project: providing services to taxonomists for standard genome sequencing and annotation.</title>
        <authorList>
            <consortium name="The Broad Institute Genomics Platform"/>
            <consortium name="The Broad Institute Genome Sequencing Center for Infectious Disease"/>
            <person name="Wu L."/>
            <person name="Ma J."/>
        </authorList>
    </citation>
    <scope>NUCLEOTIDE SEQUENCE [LARGE SCALE GENOMIC DNA]</scope>
    <source>
        <strain evidence="6">CGMCC 1.16031</strain>
    </source>
</reference>
<evidence type="ECO:0000259" key="3">
    <source>
        <dbReference type="PROSITE" id="PS50234"/>
    </source>
</evidence>
<name>A0ABW1XP48_9ALTE</name>
<dbReference type="NCBIfam" id="TIGR03788">
    <property type="entry name" value="marine_srt_targ"/>
    <property type="match status" value="1"/>
</dbReference>
<dbReference type="InterPro" id="IPR013694">
    <property type="entry name" value="VIT"/>
</dbReference>
<evidence type="ECO:0000313" key="5">
    <source>
        <dbReference type="EMBL" id="MFC6441419.1"/>
    </source>
</evidence>
<keyword evidence="1" id="KW-1133">Transmembrane helix</keyword>
<evidence type="ECO:0000313" key="6">
    <source>
        <dbReference type="Proteomes" id="UP001596364"/>
    </source>
</evidence>
<dbReference type="Proteomes" id="UP001596364">
    <property type="component" value="Unassembled WGS sequence"/>
</dbReference>
<evidence type="ECO:0000256" key="1">
    <source>
        <dbReference type="SAM" id="Phobius"/>
    </source>
</evidence>
<dbReference type="PROSITE" id="PS51468">
    <property type="entry name" value="VIT"/>
    <property type="match status" value="1"/>
</dbReference>
<dbReference type="InterPro" id="IPR022440">
    <property type="entry name" value="CHP03788"/>
</dbReference>